<organism evidence="1 2">
    <name type="scientific">Bauhinia variegata</name>
    <name type="common">Purple orchid tree</name>
    <name type="synonym">Phanera variegata</name>
    <dbReference type="NCBI Taxonomy" id="167791"/>
    <lineage>
        <taxon>Eukaryota</taxon>
        <taxon>Viridiplantae</taxon>
        <taxon>Streptophyta</taxon>
        <taxon>Embryophyta</taxon>
        <taxon>Tracheophyta</taxon>
        <taxon>Spermatophyta</taxon>
        <taxon>Magnoliopsida</taxon>
        <taxon>eudicotyledons</taxon>
        <taxon>Gunneridae</taxon>
        <taxon>Pentapetalae</taxon>
        <taxon>rosids</taxon>
        <taxon>fabids</taxon>
        <taxon>Fabales</taxon>
        <taxon>Fabaceae</taxon>
        <taxon>Cercidoideae</taxon>
        <taxon>Cercideae</taxon>
        <taxon>Bauhiniinae</taxon>
        <taxon>Bauhinia</taxon>
    </lineage>
</organism>
<proteinExistence type="predicted"/>
<gene>
    <name evidence="1" type="ORF">L6164_021521</name>
</gene>
<sequence>MMKDSSKSLQKSIEWLRGLSDGVAGNQIEIIPVKGIRQVKAHTGYLLCDFIIPDSLADEIGNWHAGAIAALIDTVGSMPVHSFTSRDSVSIDFSISYYSTVKVQEEVEVEAKVVGDKENLTSVIVEIRKKKNIELIALVKQWMSTTKRNLALHPVSNL</sequence>
<dbReference type="EMBL" id="CM039433">
    <property type="protein sequence ID" value="KAI4329234.1"/>
    <property type="molecule type" value="Genomic_DNA"/>
</dbReference>
<reference evidence="1 2" key="1">
    <citation type="journal article" date="2022" name="DNA Res.">
        <title>Chromosomal-level genome assembly of the orchid tree Bauhinia variegata (Leguminosae; Cercidoideae) supports the allotetraploid origin hypothesis of Bauhinia.</title>
        <authorList>
            <person name="Zhong Y."/>
            <person name="Chen Y."/>
            <person name="Zheng D."/>
            <person name="Pang J."/>
            <person name="Liu Y."/>
            <person name="Luo S."/>
            <person name="Meng S."/>
            <person name="Qian L."/>
            <person name="Wei D."/>
            <person name="Dai S."/>
            <person name="Zhou R."/>
        </authorList>
    </citation>
    <scope>NUCLEOTIDE SEQUENCE [LARGE SCALE GENOMIC DNA]</scope>
    <source>
        <strain evidence="1">BV-YZ2020</strain>
    </source>
</reference>
<dbReference type="Proteomes" id="UP000828941">
    <property type="component" value="Chromosome 8"/>
</dbReference>
<accession>A0ACB9MYR5</accession>
<evidence type="ECO:0000313" key="2">
    <source>
        <dbReference type="Proteomes" id="UP000828941"/>
    </source>
</evidence>
<name>A0ACB9MYR5_BAUVA</name>
<keyword evidence="2" id="KW-1185">Reference proteome</keyword>
<evidence type="ECO:0000313" key="1">
    <source>
        <dbReference type="EMBL" id="KAI4329234.1"/>
    </source>
</evidence>
<comment type="caution">
    <text evidence="1">The sequence shown here is derived from an EMBL/GenBank/DDBJ whole genome shotgun (WGS) entry which is preliminary data.</text>
</comment>
<protein>
    <submittedName>
        <fullName evidence="1">Uncharacterized protein</fullName>
    </submittedName>
</protein>